<dbReference type="Gene3D" id="1.10.10.10">
    <property type="entry name" value="Winged helix-like DNA-binding domain superfamily/Winged helix DNA-binding domain"/>
    <property type="match status" value="1"/>
</dbReference>
<accession>A0ABW5G908</accession>
<gene>
    <name evidence="5" type="ORF">ACFSYJ_03010</name>
</gene>
<dbReference type="PROSITE" id="PS50043">
    <property type="entry name" value="HTH_LUXR_2"/>
    <property type="match status" value="1"/>
</dbReference>
<protein>
    <submittedName>
        <fullName evidence="5">LuxR C-terminal-related transcriptional regulator</fullName>
    </submittedName>
</protein>
<dbReference type="Pfam" id="PF01590">
    <property type="entry name" value="GAF"/>
    <property type="match status" value="1"/>
</dbReference>
<dbReference type="SUPFAM" id="SSF55781">
    <property type="entry name" value="GAF domain-like"/>
    <property type="match status" value="1"/>
</dbReference>
<keyword evidence="3" id="KW-0804">Transcription</keyword>
<name>A0ABW5G908_9PSEU</name>
<keyword evidence="1" id="KW-0805">Transcription regulation</keyword>
<dbReference type="PANTHER" id="PTHR44688">
    <property type="entry name" value="DNA-BINDING TRANSCRIPTIONAL ACTIVATOR DEVR_DOSR"/>
    <property type="match status" value="1"/>
</dbReference>
<dbReference type="SMART" id="SM00421">
    <property type="entry name" value="HTH_LUXR"/>
    <property type="match status" value="1"/>
</dbReference>
<dbReference type="PRINTS" id="PR00038">
    <property type="entry name" value="HTHLUXR"/>
</dbReference>
<evidence type="ECO:0000256" key="1">
    <source>
        <dbReference type="ARBA" id="ARBA00023015"/>
    </source>
</evidence>
<dbReference type="InterPro" id="IPR000792">
    <property type="entry name" value="Tscrpt_reg_LuxR_C"/>
</dbReference>
<dbReference type="InterPro" id="IPR016032">
    <property type="entry name" value="Sig_transdc_resp-reg_C-effctor"/>
</dbReference>
<evidence type="ECO:0000313" key="5">
    <source>
        <dbReference type="EMBL" id="MFD2457548.1"/>
    </source>
</evidence>
<keyword evidence="2" id="KW-0238">DNA-binding</keyword>
<dbReference type="EMBL" id="JBHUKU010000002">
    <property type="protein sequence ID" value="MFD2457548.1"/>
    <property type="molecule type" value="Genomic_DNA"/>
</dbReference>
<dbReference type="InterPro" id="IPR036388">
    <property type="entry name" value="WH-like_DNA-bd_sf"/>
</dbReference>
<organism evidence="5 6">
    <name type="scientific">Amycolatopsis samaneae</name>
    <dbReference type="NCBI Taxonomy" id="664691"/>
    <lineage>
        <taxon>Bacteria</taxon>
        <taxon>Bacillati</taxon>
        <taxon>Actinomycetota</taxon>
        <taxon>Actinomycetes</taxon>
        <taxon>Pseudonocardiales</taxon>
        <taxon>Pseudonocardiaceae</taxon>
        <taxon>Amycolatopsis</taxon>
    </lineage>
</organism>
<sequence length="286" mass="29878">MPTPEPADSAEVRRALGTVRTSARLPLAFGGVVVGGSELRMSELVGTATNSLRGLVVAQGRGLGGQAIAARRPVSVTDYYASDSISHHFDHAVRTEGVRSAIAVPVIVRRSVRAVLYGAVREAVCFGDPAIDAVAQAARDLEQELAVRDEVERRLAQLTAPYRTAGMAADSASAERETIRRGHAELRSLGREITDAALRARIDAVTATLAGASPLPSPDGPAPSLSVRELDVLACVAAGQSNAEAAATLSIGAETVKSYLRSAMCKLDCHSRLQAVNAARRAGLLP</sequence>
<evidence type="ECO:0000256" key="2">
    <source>
        <dbReference type="ARBA" id="ARBA00023125"/>
    </source>
</evidence>
<dbReference type="PANTHER" id="PTHR44688:SF16">
    <property type="entry name" value="DNA-BINDING TRANSCRIPTIONAL ACTIVATOR DEVR_DOSR"/>
    <property type="match status" value="1"/>
</dbReference>
<dbReference type="Proteomes" id="UP001597419">
    <property type="component" value="Unassembled WGS sequence"/>
</dbReference>
<evidence type="ECO:0000313" key="6">
    <source>
        <dbReference type="Proteomes" id="UP001597419"/>
    </source>
</evidence>
<reference evidence="6" key="1">
    <citation type="journal article" date="2019" name="Int. J. Syst. Evol. Microbiol.">
        <title>The Global Catalogue of Microorganisms (GCM) 10K type strain sequencing project: providing services to taxonomists for standard genome sequencing and annotation.</title>
        <authorList>
            <consortium name="The Broad Institute Genomics Platform"/>
            <consortium name="The Broad Institute Genome Sequencing Center for Infectious Disease"/>
            <person name="Wu L."/>
            <person name="Ma J."/>
        </authorList>
    </citation>
    <scope>NUCLEOTIDE SEQUENCE [LARGE SCALE GENOMIC DNA]</scope>
    <source>
        <strain evidence="6">CGMCC 4.7643</strain>
    </source>
</reference>
<dbReference type="CDD" id="cd06170">
    <property type="entry name" value="LuxR_C_like"/>
    <property type="match status" value="1"/>
</dbReference>
<dbReference type="SUPFAM" id="SSF46894">
    <property type="entry name" value="C-terminal effector domain of the bipartite response regulators"/>
    <property type="match status" value="1"/>
</dbReference>
<comment type="caution">
    <text evidence="5">The sequence shown here is derived from an EMBL/GenBank/DDBJ whole genome shotgun (WGS) entry which is preliminary data.</text>
</comment>
<evidence type="ECO:0000259" key="4">
    <source>
        <dbReference type="PROSITE" id="PS50043"/>
    </source>
</evidence>
<dbReference type="RefSeq" id="WP_345388960.1">
    <property type="nucleotide sequence ID" value="NZ_BAABHG010000003.1"/>
</dbReference>
<feature type="domain" description="HTH luxR-type" evidence="4">
    <location>
        <begin position="218"/>
        <end position="283"/>
    </location>
</feature>
<dbReference type="InterPro" id="IPR029016">
    <property type="entry name" value="GAF-like_dom_sf"/>
</dbReference>
<dbReference type="Pfam" id="PF00196">
    <property type="entry name" value="GerE"/>
    <property type="match status" value="1"/>
</dbReference>
<dbReference type="InterPro" id="IPR003018">
    <property type="entry name" value="GAF"/>
</dbReference>
<proteinExistence type="predicted"/>
<dbReference type="Gene3D" id="3.30.450.40">
    <property type="match status" value="1"/>
</dbReference>
<evidence type="ECO:0000256" key="3">
    <source>
        <dbReference type="ARBA" id="ARBA00023163"/>
    </source>
</evidence>
<keyword evidence="6" id="KW-1185">Reference proteome</keyword>